<proteinExistence type="predicted"/>
<sequence length="263" mass="31082">MNEHTTYNNGFQFPECFRNVGYVTVHEGSNDERPRIPVIWYRWGHSSDLKQLLKHNNGRTVLGWHFNLLEKAMSYLKLDEVDEEPHLDDGDYRKIFIVHDITGLDHKSLPGFLVAWKLWRHLREFKCIVDHFYPWCLHRKDFVLGKNSQARWFTSKNPLNRSRRFVNSLGDLLDILPAARSLNEYPKEYLPQQHEPGACTLETSYTPQTVDGPHGHPTTLLNVLPPNSFKFERGHWGQRGHRAPKKWKAKYKKKFVDWLKKIN</sequence>
<comment type="caution">
    <text evidence="1">The sequence shown here is derived from an EMBL/GenBank/DDBJ whole genome shotgun (WGS) entry which is preliminary data.</text>
</comment>
<reference evidence="1" key="2">
    <citation type="submission" date="2023-05" db="EMBL/GenBank/DDBJ databases">
        <authorList>
            <consortium name="Lawrence Berkeley National Laboratory"/>
            <person name="Steindorff A."/>
            <person name="Hensen N."/>
            <person name="Bonometti L."/>
            <person name="Westerberg I."/>
            <person name="Brannstrom I.O."/>
            <person name="Guillou S."/>
            <person name="Cros-Aarteil S."/>
            <person name="Calhoun S."/>
            <person name="Haridas S."/>
            <person name="Kuo A."/>
            <person name="Mondo S."/>
            <person name="Pangilinan J."/>
            <person name="Riley R."/>
            <person name="Labutti K."/>
            <person name="Andreopoulos B."/>
            <person name="Lipzen A."/>
            <person name="Chen C."/>
            <person name="Yanf M."/>
            <person name="Daum C."/>
            <person name="Ng V."/>
            <person name="Clum A."/>
            <person name="Ohm R."/>
            <person name="Martin F."/>
            <person name="Silar P."/>
            <person name="Natvig D."/>
            <person name="Lalanne C."/>
            <person name="Gautier V."/>
            <person name="Ament-Velasquez S.L."/>
            <person name="Kruys A."/>
            <person name="Hutchinson M.I."/>
            <person name="Powell A.J."/>
            <person name="Barry K."/>
            <person name="Miller A.N."/>
            <person name="Grigoriev I.V."/>
            <person name="Debuchy R."/>
            <person name="Gladieux P."/>
            <person name="Thoren M.H."/>
            <person name="Johannesson H."/>
        </authorList>
    </citation>
    <scope>NUCLEOTIDE SEQUENCE</scope>
    <source>
        <strain evidence="1">CBS 990.96</strain>
    </source>
</reference>
<gene>
    <name evidence="1" type="ORF">QBC38DRAFT_441421</name>
</gene>
<dbReference type="InterPro" id="IPR036865">
    <property type="entry name" value="CRAL-TRIO_dom_sf"/>
</dbReference>
<name>A0AAN7GZ87_9PEZI</name>
<dbReference type="AlphaFoldDB" id="A0AAN7GZ87"/>
<dbReference type="Proteomes" id="UP001301958">
    <property type="component" value="Unassembled WGS sequence"/>
</dbReference>
<reference evidence="1" key="1">
    <citation type="journal article" date="2023" name="Mol. Phylogenet. Evol.">
        <title>Genome-scale phylogeny and comparative genomics of the fungal order Sordariales.</title>
        <authorList>
            <person name="Hensen N."/>
            <person name="Bonometti L."/>
            <person name="Westerberg I."/>
            <person name="Brannstrom I.O."/>
            <person name="Guillou S."/>
            <person name="Cros-Aarteil S."/>
            <person name="Calhoun S."/>
            <person name="Haridas S."/>
            <person name="Kuo A."/>
            <person name="Mondo S."/>
            <person name="Pangilinan J."/>
            <person name="Riley R."/>
            <person name="LaButti K."/>
            <person name="Andreopoulos B."/>
            <person name="Lipzen A."/>
            <person name="Chen C."/>
            <person name="Yan M."/>
            <person name="Daum C."/>
            <person name="Ng V."/>
            <person name="Clum A."/>
            <person name="Steindorff A."/>
            <person name="Ohm R.A."/>
            <person name="Martin F."/>
            <person name="Silar P."/>
            <person name="Natvig D.O."/>
            <person name="Lalanne C."/>
            <person name="Gautier V."/>
            <person name="Ament-Velasquez S.L."/>
            <person name="Kruys A."/>
            <person name="Hutchinson M.I."/>
            <person name="Powell A.J."/>
            <person name="Barry K."/>
            <person name="Miller A.N."/>
            <person name="Grigoriev I.V."/>
            <person name="Debuchy R."/>
            <person name="Gladieux P."/>
            <person name="Hiltunen Thoren M."/>
            <person name="Johannesson H."/>
        </authorList>
    </citation>
    <scope>NUCLEOTIDE SEQUENCE</scope>
    <source>
        <strain evidence="1">CBS 990.96</strain>
    </source>
</reference>
<organism evidence="1 2">
    <name type="scientific">Podospora fimiseda</name>
    <dbReference type="NCBI Taxonomy" id="252190"/>
    <lineage>
        <taxon>Eukaryota</taxon>
        <taxon>Fungi</taxon>
        <taxon>Dikarya</taxon>
        <taxon>Ascomycota</taxon>
        <taxon>Pezizomycotina</taxon>
        <taxon>Sordariomycetes</taxon>
        <taxon>Sordariomycetidae</taxon>
        <taxon>Sordariales</taxon>
        <taxon>Podosporaceae</taxon>
        <taxon>Podospora</taxon>
    </lineage>
</organism>
<dbReference type="SUPFAM" id="SSF52087">
    <property type="entry name" value="CRAL/TRIO domain"/>
    <property type="match status" value="1"/>
</dbReference>
<keyword evidence="2" id="KW-1185">Reference proteome</keyword>
<evidence type="ECO:0000313" key="1">
    <source>
        <dbReference type="EMBL" id="KAK4229951.1"/>
    </source>
</evidence>
<evidence type="ECO:0000313" key="2">
    <source>
        <dbReference type="Proteomes" id="UP001301958"/>
    </source>
</evidence>
<protein>
    <submittedName>
        <fullName evidence="1">Uncharacterized protein</fullName>
    </submittedName>
</protein>
<dbReference type="EMBL" id="MU865303">
    <property type="protein sequence ID" value="KAK4229951.1"/>
    <property type="molecule type" value="Genomic_DNA"/>
</dbReference>
<accession>A0AAN7GZ87</accession>